<sequence>MNSRQFDPIDHLTVTVTSVRTVTTVAVSGEIDMTTRDVMAEQLFEQLDAAPAALVIDLTKIEFMGSAGLAVLIEAHQRTSQGTTFAIVAPDPSAACRTLAVSGLDQLLPVHHTIDEAMRSPDR</sequence>
<protein>
    <recommendedName>
        <fullName evidence="2">Anti-sigma factor antagonist</fullName>
    </recommendedName>
</protein>
<dbReference type="RefSeq" id="WP_051796028.1">
    <property type="nucleotide sequence ID" value="NZ_QHKI01000027.1"/>
</dbReference>
<evidence type="ECO:0000256" key="1">
    <source>
        <dbReference type="ARBA" id="ARBA00009013"/>
    </source>
</evidence>
<comment type="caution">
    <text evidence="4">The sequence shown here is derived from an EMBL/GenBank/DDBJ whole genome shotgun (WGS) entry which is preliminary data.</text>
</comment>
<evidence type="ECO:0000256" key="2">
    <source>
        <dbReference type="RuleBase" id="RU003749"/>
    </source>
</evidence>
<accession>A0A428Z3Y5</accession>
<gene>
    <name evidence="4" type="ORF">DMH04_28700</name>
</gene>
<evidence type="ECO:0000313" key="4">
    <source>
        <dbReference type="EMBL" id="RSM80896.1"/>
    </source>
</evidence>
<dbReference type="Proteomes" id="UP000287547">
    <property type="component" value="Unassembled WGS sequence"/>
</dbReference>
<organism evidence="4 5">
    <name type="scientific">Kibdelosporangium aridum</name>
    <dbReference type="NCBI Taxonomy" id="2030"/>
    <lineage>
        <taxon>Bacteria</taxon>
        <taxon>Bacillati</taxon>
        <taxon>Actinomycetota</taxon>
        <taxon>Actinomycetes</taxon>
        <taxon>Pseudonocardiales</taxon>
        <taxon>Pseudonocardiaceae</taxon>
        <taxon>Kibdelosporangium</taxon>
    </lineage>
</organism>
<dbReference type="Pfam" id="PF01740">
    <property type="entry name" value="STAS"/>
    <property type="match status" value="1"/>
</dbReference>
<reference evidence="4 5" key="1">
    <citation type="submission" date="2018-05" db="EMBL/GenBank/DDBJ databases">
        <title>Evolution of GPA BGCs.</title>
        <authorList>
            <person name="Waglechner N."/>
            <person name="Wright G.D."/>
        </authorList>
    </citation>
    <scope>NUCLEOTIDE SEQUENCE [LARGE SCALE GENOMIC DNA]</scope>
    <source>
        <strain evidence="4 5">A82846</strain>
    </source>
</reference>
<dbReference type="InterPro" id="IPR036513">
    <property type="entry name" value="STAS_dom_sf"/>
</dbReference>
<dbReference type="Gene3D" id="3.30.750.24">
    <property type="entry name" value="STAS domain"/>
    <property type="match status" value="1"/>
</dbReference>
<dbReference type="CDD" id="cd07043">
    <property type="entry name" value="STAS_anti-anti-sigma_factors"/>
    <property type="match status" value="1"/>
</dbReference>
<dbReference type="InterPro" id="IPR003658">
    <property type="entry name" value="Anti-sigma_ant"/>
</dbReference>
<name>A0A428Z3Y5_KIBAR</name>
<dbReference type="AlphaFoldDB" id="A0A428Z3Y5"/>
<comment type="similarity">
    <text evidence="1 2">Belongs to the anti-sigma-factor antagonist family.</text>
</comment>
<dbReference type="NCBIfam" id="TIGR00377">
    <property type="entry name" value="ant_ant_sig"/>
    <property type="match status" value="1"/>
</dbReference>
<dbReference type="PANTHER" id="PTHR33495">
    <property type="entry name" value="ANTI-SIGMA FACTOR ANTAGONIST TM_1081-RELATED-RELATED"/>
    <property type="match status" value="1"/>
</dbReference>
<proteinExistence type="inferred from homology"/>
<dbReference type="PROSITE" id="PS50801">
    <property type="entry name" value="STAS"/>
    <property type="match status" value="1"/>
</dbReference>
<dbReference type="SUPFAM" id="SSF52091">
    <property type="entry name" value="SpoIIaa-like"/>
    <property type="match status" value="1"/>
</dbReference>
<evidence type="ECO:0000313" key="5">
    <source>
        <dbReference type="Proteomes" id="UP000287547"/>
    </source>
</evidence>
<dbReference type="GO" id="GO:0043856">
    <property type="term" value="F:anti-sigma factor antagonist activity"/>
    <property type="evidence" value="ECO:0007669"/>
    <property type="project" value="InterPro"/>
</dbReference>
<evidence type="ECO:0000259" key="3">
    <source>
        <dbReference type="PROSITE" id="PS50801"/>
    </source>
</evidence>
<dbReference type="PANTHER" id="PTHR33495:SF2">
    <property type="entry name" value="ANTI-SIGMA FACTOR ANTAGONIST TM_1081-RELATED"/>
    <property type="match status" value="1"/>
</dbReference>
<feature type="domain" description="STAS" evidence="3">
    <location>
        <begin position="12"/>
        <end position="121"/>
    </location>
</feature>
<dbReference type="InterPro" id="IPR002645">
    <property type="entry name" value="STAS_dom"/>
</dbReference>
<dbReference type="OrthoDB" id="9793697at2"/>
<dbReference type="EMBL" id="QHKI01000027">
    <property type="protein sequence ID" value="RSM80896.1"/>
    <property type="molecule type" value="Genomic_DNA"/>
</dbReference>